<keyword evidence="2" id="KW-0131">Cell cycle</keyword>
<protein>
    <submittedName>
        <fullName evidence="2">Cell division protein FtsQ</fullName>
    </submittedName>
</protein>
<dbReference type="STRING" id="29364.SAMN04487772_10157"/>
<dbReference type="Proteomes" id="UP000199800">
    <property type="component" value="Unassembled WGS sequence"/>
</dbReference>
<name>A0A1H9Y193_9FIRM</name>
<dbReference type="OrthoDB" id="1748794at2"/>
<reference evidence="2 3" key="1">
    <citation type="submission" date="2016-10" db="EMBL/GenBank/DDBJ databases">
        <authorList>
            <person name="de Groot N.N."/>
        </authorList>
    </citation>
    <scope>NUCLEOTIDE SEQUENCE [LARGE SCALE GENOMIC DNA]</scope>
    <source>
        <strain evidence="2 3">DSM 1801</strain>
    </source>
</reference>
<proteinExistence type="predicted"/>
<gene>
    <name evidence="2" type="ORF">SAMN04487772_10157</name>
</gene>
<organism evidence="2 3">
    <name type="scientific">[Clostridium] polysaccharolyticum</name>
    <dbReference type="NCBI Taxonomy" id="29364"/>
    <lineage>
        <taxon>Bacteria</taxon>
        <taxon>Bacillati</taxon>
        <taxon>Bacillota</taxon>
        <taxon>Clostridia</taxon>
        <taxon>Lachnospirales</taxon>
        <taxon>Lachnospiraceae</taxon>
    </lineage>
</organism>
<dbReference type="EMBL" id="FOHN01000001">
    <property type="protein sequence ID" value="SES62465.1"/>
    <property type="molecule type" value="Genomic_DNA"/>
</dbReference>
<dbReference type="RefSeq" id="WP_092474771.1">
    <property type="nucleotide sequence ID" value="NZ_FOHN01000001.1"/>
</dbReference>
<evidence type="ECO:0000313" key="3">
    <source>
        <dbReference type="Proteomes" id="UP000199800"/>
    </source>
</evidence>
<keyword evidence="3" id="KW-1185">Reference proteome</keyword>
<keyword evidence="1" id="KW-0472">Membrane</keyword>
<keyword evidence="1" id="KW-0812">Transmembrane</keyword>
<evidence type="ECO:0000256" key="1">
    <source>
        <dbReference type="SAM" id="Phobius"/>
    </source>
</evidence>
<accession>A0A1H9Y193</accession>
<sequence length="249" mass="29329">MSIVRKNENKVQKNIRIVITTVSVMLVCIFFISLSGFFKMKELQITGCGYYTEEEITDRFQHSVFDKNTIIFYIKYKFFRNVSIPFVDGYDMDFVSQNKIHINIYEKSIKSCMKYMGEYFYLDKDGTIVEVSEEKVDGVPLVTGIHFQTLDLHEKLQIDDPSLFRTILAISNLIERYKLDIDKIYFNYRYEVTLYSGQVKILLGKKKYYDMQIADLTNILPIAKEKNLKGVLDMVEYTGDQNKIIFRED</sequence>
<feature type="transmembrane region" description="Helical" evidence="1">
    <location>
        <begin position="15"/>
        <end position="38"/>
    </location>
</feature>
<dbReference type="GO" id="GO:0051301">
    <property type="term" value="P:cell division"/>
    <property type="evidence" value="ECO:0007669"/>
    <property type="project" value="UniProtKB-KW"/>
</dbReference>
<evidence type="ECO:0000313" key="2">
    <source>
        <dbReference type="EMBL" id="SES62465.1"/>
    </source>
</evidence>
<keyword evidence="2" id="KW-0132">Cell division</keyword>
<dbReference type="AlphaFoldDB" id="A0A1H9Y193"/>
<keyword evidence="1" id="KW-1133">Transmembrane helix</keyword>